<accession>A0A9W8TQ03</accession>
<feature type="compositionally biased region" description="Polar residues" evidence="1">
    <location>
        <begin position="71"/>
        <end position="80"/>
    </location>
</feature>
<evidence type="ECO:0008006" key="4">
    <source>
        <dbReference type="Google" id="ProtNLM"/>
    </source>
</evidence>
<feature type="region of interest" description="Disordered" evidence="1">
    <location>
        <begin position="1"/>
        <end position="151"/>
    </location>
</feature>
<feature type="compositionally biased region" description="Basic and acidic residues" evidence="1">
    <location>
        <begin position="136"/>
        <end position="151"/>
    </location>
</feature>
<gene>
    <name evidence="2" type="ORF">NPX13_g3535</name>
</gene>
<dbReference type="EMBL" id="JANPWZ010000445">
    <property type="protein sequence ID" value="KAJ3576969.1"/>
    <property type="molecule type" value="Genomic_DNA"/>
</dbReference>
<feature type="compositionally biased region" description="Basic and acidic residues" evidence="1">
    <location>
        <begin position="302"/>
        <end position="319"/>
    </location>
</feature>
<organism evidence="2 3">
    <name type="scientific">Xylaria arbuscula</name>
    <dbReference type="NCBI Taxonomy" id="114810"/>
    <lineage>
        <taxon>Eukaryota</taxon>
        <taxon>Fungi</taxon>
        <taxon>Dikarya</taxon>
        <taxon>Ascomycota</taxon>
        <taxon>Pezizomycotina</taxon>
        <taxon>Sordariomycetes</taxon>
        <taxon>Xylariomycetidae</taxon>
        <taxon>Xylariales</taxon>
        <taxon>Xylariaceae</taxon>
        <taxon>Xylaria</taxon>
    </lineage>
</organism>
<evidence type="ECO:0000256" key="1">
    <source>
        <dbReference type="SAM" id="MobiDB-lite"/>
    </source>
</evidence>
<feature type="compositionally biased region" description="Polar residues" evidence="1">
    <location>
        <begin position="45"/>
        <end position="64"/>
    </location>
</feature>
<evidence type="ECO:0000313" key="2">
    <source>
        <dbReference type="EMBL" id="KAJ3576969.1"/>
    </source>
</evidence>
<name>A0A9W8TQ03_9PEZI</name>
<feature type="region of interest" description="Disordered" evidence="1">
    <location>
        <begin position="440"/>
        <end position="476"/>
    </location>
</feature>
<feature type="compositionally biased region" description="Polar residues" evidence="1">
    <location>
        <begin position="122"/>
        <end position="135"/>
    </location>
</feature>
<feature type="compositionally biased region" description="Basic and acidic residues" evidence="1">
    <location>
        <begin position="18"/>
        <end position="34"/>
    </location>
</feature>
<feature type="compositionally biased region" description="Polar residues" evidence="1">
    <location>
        <begin position="88"/>
        <end position="100"/>
    </location>
</feature>
<feature type="region of interest" description="Disordered" evidence="1">
    <location>
        <begin position="302"/>
        <end position="323"/>
    </location>
</feature>
<feature type="compositionally biased region" description="Basic residues" evidence="1">
    <location>
        <begin position="1"/>
        <end position="12"/>
    </location>
</feature>
<dbReference type="AlphaFoldDB" id="A0A9W8TQ03"/>
<evidence type="ECO:0000313" key="3">
    <source>
        <dbReference type="Proteomes" id="UP001148614"/>
    </source>
</evidence>
<dbReference type="Proteomes" id="UP001148614">
    <property type="component" value="Unassembled WGS sequence"/>
</dbReference>
<reference evidence="2" key="1">
    <citation type="submission" date="2022-07" db="EMBL/GenBank/DDBJ databases">
        <title>Genome Sequence of Xylaria arbuscula.</title>
        <authorList>
            <person name="Buettner E."/>
        </authorList>
    </citation>
    <scope>NUCLEOTIDE SEQUENCE</scope>
    <source>
        <strain evidence="2">VT107</strain>
    </source>
</reference>
<keyword evidence="3" id="KW-1185">Reference proteome</keyword>
<protein>
    <recommendedName>
        <fullName evidence="4">Meiotically up-regulated 65 protein</fullName>
    </recommendedName>
</protein>
<feature type="compositionally biased region" description="Low complexity" evidence="1">
    <location>
        <begin position="110"/>
        <end position="121"/>
    </location>
</feature>
<sequence length="476" mass="53669">MPSHRASLRSSRRVPPLADKDIDHEIHLVDHDETVTSPIAKRLSARTSYSSQLSQIASPSTPNQPLDRPESQTPLAQNATEPAKLPNNEGSDSGPSQTPRISEHPEQDEAGSSSPEGSSGATHDTSTQEQPTRVSTDSREPDGHTHPPKEIETEIDILYENQRGGFLCGIPLFSSAALGNLDPPAWTNFAHKPSPTDIYTAQVPDPSWQWAWPEWRINRDEQIQIDSDGWEYSFMFSKKFSWHAPKWYSSFVRRRAWIRRRVKIDTGYEGTDDQAMNPAYFSVMSKNQTLSPFATIDEVQRTSIERQSRRSQERSRAELAETSPVSLEIRTTEDLMAILRQLRIDRERLEAVDNYIDNCTDDLLQLQDYMHDIMSMFVFQASRQTLLARLTTLHDEVTSKAKKGKAAKTARMENLAAAIMHADEEVRKLEYWSDIKGMAENGEAPGAVDHQKGWDSGWQGLDNSGAKGIDDDKLPQ</sequence>
<dbReference type="VEuPathDB" id="FungiDB:F4678DRAFT_60187"/>
<comment type="caution">
    <text evidence="2">The sequence shown here is derived from an EMBL/GenBank/DDBJ whole genome shotgun (WGS) entry which is preliminary data.</text>
</comment>
<proteinExistence type="predicted"/>